<dbReference type="PANTHER" id="PTHR43085">
    <property type="entry name" value="HEXOKINASE FAMILY MEMBER"/>
    <property type="match status" value="1"/>
</dbReference>
<organism evidence="11 12">
    <name type="scientific">Buddleja alternifolia</name>
    <dbReference type="NCBI Taxonomy" id="168488"/>
    <lineage>
        <taxon>Eukaryota</taxon>
        <taxon>Viridiplantae</taxon>
        <taxon>Streptophyta</taxon>
        <taxon>Embryophyta</taxon>
        <taxon>Tracheophyta</taxon>
        <taxon>Spermatophyta</taxon>
        <taxon>Magnoliopsida</taxon>
        <taxon>eudicotyledons</taxon>
        <taxon>Gunneridae</taxon>
        <taxon>Pentapetalae</taxon>
        <taxon>asterids</taxon>
        <taxon>lamiids</taxon>
        <taxon>Lamiales</taxon>
        <taxon>Scrophulariaceae</taxon>
        <taxon>Buddlejeae</taxon>
        <taxon>Buddleja</taxon>
    </lineage>
</organism>
<evidence type="ECO:0000313" key="12">
    <source>
        <dbReference type="Proteomes" id="UP000826271"/>
    </source>
</evidence>
<dbReference type="GO" id="GO:0009658">
    <property type="term" value="P:chloroplast organization"/>
    <property type="evidence" value="ECO:0007669"/>
    <property type="project" value="TreeGrafter"/>
</dbReference>
<keyword evidence="5" id="KW-0808">Transferase</keyword>
<dbReference type="SUPFAM" id="SSF53613">
    <property type="entry name" value="Ribokinase-like"/>
    <property type="match status" value="1"/>
</dbReference>
<dbReference type="GO" id="GO:0016301">
    <property type="term" value="F:kinase activity"/>
    <property type="evidence" value="ECO:0007669"/>
    <property type="project" value="UniProtKB-KW"/>
</dbReference>
<evidence type="ECO:0000256" key="1">
    <source>
        <dbReference type="ARBA" id="ARBA00004229"/>
    </source>
</evidence>
<proteinExistence type="inferred from homology"/>
<comment type="function">
    <text evidence="8">Required for proper chloroplast development, most likely through regulating plastid-encoded polymerase (PEP) dependent chloroplast transcription. Acts as a component of the transcriptionally active plastid chromosome that is required for plastid gene expression.</text>
</comment>
<feature type="compositionally biased region" description="Basic residues" evidence="9">
    <location>
        <begin position="116"/>
        <end position="125"/>
    </location>
</feature>
<dbReference type="EMBL" id="WHWC01000017">
    <property type="protein sequence ID" value="KAG8366472.1"/>
    <property type="molecule type" value="Genomic_DNA"/>
</dbReference>
<keyword evidence="7" id="KW-0809">Transit peptide</keyword>
<dbReference type="CDD" id="cd01167">
    <property type="entry name" value="bac_FRK"/>
    <property type="match status" value="1"/>
</dbReference>
<evidence type="ECO:0000256" key="7">
    <source>
        <dbReference type="ARBA" id="ARBA00022946"/>
    </source>
</evidence>
<dbReference type="InterPro" id="IPR029056">
    <property type="entry name" value="Ribokinase-like"/>
</dbReference>
<keyword evidence="12" id="KW-1185">Reference proteome</keyword>
<feature type="compositionally biased region" description="Acidic residues" evidence="9">
    <location>
        <begin position="153"/>
        <end position="162"/>
    </location>
</feature>
<evidence type="ECO:0000256" key="9">
    <source>
        <dbReference type="SAM" id="MobiDB-lite"/>
    </source>
</evidence>
<keyword evidence="4" id="KW-0934">Plastid</keyword>
<dbReference type="FunFam" id="3.40.1190.20:FF:000021">
    <property type="entry name" value="Fructokinase-like 2, chloroplastic"/>
    <property type="match status" value="1"/>
</dbReference>
<evidence type="ECO:0000256" key="5">
    <source>
        <dbReference type="ARBA" id="ARBA00022679"/>
    </source>
</evidence>
<reference evidence="11" key="1">
    <citation type="submission" date="2019-10" db="EMBL/GenBank/DDBJ databases">
        <authorList>
            <person name="Zhang R."/>
            <person name="Pan Y."/>
            <person name="Wang J."/>
            <person name="Ma R."/>
            <person name="Yu S."/>
        </authorList>
    </citation>
    <scope>NUCLEOTIDE SEQUENCE</scope>
    <source>
        <strain evidence="11">LA-IB0</strain>
        <tissue evidence="11">Leaf</tissue>
    </source>
</reference>
<name>A0AAV6WDA4_9LAMI</name>
<dbReference type="GO" id="GO:0009662">
    <property type="term" value="P:etioplast organization"/>
    <property type="evidence" value="ECO:0007669"/>
    <property type="project" value="TreeGrafter"/>
</dbReference>
<feature type="compositionally biased region" description="Basic residues" evidence="9">
    <location>
        <begin position="70"/>
        <end position="83"/>
    </location>
</feature>
<dbReference type="InterPro" id="IPR011611">
    <property type="entry name" value="PfkB_dom"/>
</dbReference>
<comment type="subcellular location">
    <subcellularLocation>
        <location evidence="1">Plastid</location>
        <location evidence="1">Chloroplast</location>
    </subcellularLocation>
</comment>
<evidence type="ECO:0000313" key="11">
    <source>
        <dbReference type="EMBL" id="KAG8366472.1"/>
    </source>
</evidence>
<sequence length="572" mass="64145">MKMASMSFTQFSFLPRICRLQLNGSIYPYMNLVQIQNCRVNRKVVMSVSRNKITDSLVSDGEAEIVEKKTRGKSKRASAKTRKKVIESPGENSAVDGNAKDEEVLSVSDSNESPKKPRARTRKKAPSTSSSFEEGATEKVSRRRRTKKKADDIDSSQESEAEFSDHEGDSFILTMDEDSEQELEFDIDDGEDISYTYGWPPLVCCFGAAQHAFVPAGKRANRLIDYEMHERKRDALWEPEEFVRASGGCSSNVAVALASLGGKVAFMGKLGDDAFGQSLLYYLNCNNVQTRSVKIDSKRATAISQMKIGRRGGLRMTSVVKPCAEDCLSRSEINIDVLKEAKMFYFNTFSLLDRNMRSTALQALKISKKLGNVVFYDLNLPLPLWQSSEETKMFIKSAWNLSDIIEVTKQELEFLCGITPSENFDTRDNARSKFTHYAPEVVSQLWHDNLKVLFVTNGTSKIHFYTKEHNGFVYGMEDAPLTPYTSDMSASGDGIVAGIMRMLTVQPHLITDKGYLERTIKYAVSCGVIDQWLLARRLGFPAKEGLEDLVVSDPNGIKSITEREYRTLVPSS</sequence>
<keyword evidence="6" id="KW-0418">Kinase</keyword>
<dbReference type="PANTHER" id="PTHR43085:SF2">
    <property type="entry name" value="FRUCTOKINASE-LIKE 2, CHLOROPLASTIC"/>
    <property type="match status" value="1"/>
</dbReference>
<evidence type="ECO:0000256" key="4">
    <source>
        <dbReference type="ARBA" id="ARBA00022640"/>
    </source>
</evidence>
<dbReference type="Pfam" id="PF00294">
    <property type="entry name" value="PfkB"/>
    <property type="match status" value="1"/>
</dbReference>
<feature type="region of interest" description="Disordered" evidence="9">
    <location>
        <begin position="68"/>
        <end position="169"/>
    </location>
</feature>
<evidence type="ECO:0000256" key="8">
    <source>
        <dbReference type="ARBA" id="ARBA00058434"/>
    </source>
</evidence>
<feature type="domain" description="Carbohydrate kinase PfkB" evidence="10">
    <location>
        <begin position="230"/>
        <end position="527"/>
    </location>
</feature>
<dbReference type="Proteomes" id="UP000826271">
    <property type="component" value="Unassembled WGS sequence"/>
</dbReference>
<gene>
    <name evidence="11" type="ORF">BUALT_Bualt17G0083500</name>
</gene>
<accession>A0AAV6WDA4</accession>
<comment type="caution">
    <text evidence="11">The sequence shown here is derived from an EMBL/GenBank/DDBJ whole genome shotgun (WGS) entry which is preliminary data.</text>
</comment>
<dbReference type="GO" id="GO:0042793">
    <property type="term" value="P:plastid transcription"/>
    <property type="evidence" value="ECO:0007669"/>
    <property type="project" value="UniProtKB-ARBA"/>
</dbReference>
<evidence type="ECO:0000256" key="3">
    <source>
        <dbReference type="ARBA" id="ARBA00022528"/>
    </source>
</evidence>
<evidence type="ECO:0000256" key="2">
    <source>
        <dbReference type="ARBA" id="ARBA00010688"/>
    </source>
</evidence>
<keyword evidence="3" id="KW-0150">Chloroplast</keyword>
<dbReference type="AlphaFoldDB" id="A0AAV6WDA4"/>
<protein>
    <recommendedName>
        <fullName evidence="10">Carbohydrate kinase PfkB domain-containing protein</fullName>
    </recommendedName>
</protein>
<evidence type="ECO:0000256" key="6">
    <source>
        <dbReference type="ARBA" id="ARBA00022777"/>
    </source>
</evidence>
<dbReference type="InterPro" id="IPR050306">
    <property type="entry name" value="PfkB_Carbo_kinase"/>
</dbReference>
<evidence type="ECO:0000259" key="10">
    <source>
        <dbReference type="Pfam" id="PF00294"/>
    </source>
</evidence>
<dbReference type="Gene3D" id="3.40.1190.20">
    <property type="match status" value="1"/>
</dbReference>
<comment type="similarity">
    <text evidence="2">Belongs to the carbohydrate kinase PfkB family.</text>
</comment>
<dbReference type="GO" id="GO:0042644">
    <property type="term" value="C:chloroplast nucleoid"/>
    <property type="evidence" value="ECO:0007669"/>
    <property type="project" value="TreeGrafter"/>
</dbReference>